<dbReference type="InterPro" id="IPR019758">
    <property type="entry name" value="Pept_S26A_signal_pept_1_CS"/>
</dbReference>
<evidence type="ECO:0000256" key="1">
    <source>
        <dbReference type="ARBA" id="ARBA00000677"/>
    </source>
</evidence>
<keyword evidence="12" id="KW-1185">Reference proteome</keyword>
<dbReference type="InterPro" id="IPR019757">
    <property type="entry name" value="Pept_S26A_signal_pept_1_Lys-AS"/>
</dbReference>
<dbReference type="EC" id="3.4.21.89" evidence="4 8"/>
<dbReference type="GO" id="GO:0006465">
    <property type="term" value="P:signal peptide processing"/>
    <property type="evidence" value="ECO:0007669"/>
    <property type="project" value="InterPro"/>
</dbReference>
<keyword evidence="5 8" id="KW-0645">Protease</keyword>
<evidence type="ECO:0000256" key="7">
    <source>
        <dbReference type="PIRSR" id="PIRSR600223-1"/>
    </source>
</evidence>
<dbReference type="PANTHER" id="PTHR43390">
    <property type="entry name" value="SIGNAL PEPTIDASE I"/>
    <property type="match status" value="1"/>
</dbReference>
<keyword evidence="6 8" id="KW-0378">Hydrolase</keyword>
<dbReference type="PROSITE" id="PS00760">
    <property type="entry name" value="SPASE_I_2"/>
    <property type="match status" value="1"/>
</dbReference>
<keyword evidence="8" id="KW-0472">Membrane</keyword>
<proteinExistence type="inferred from homology"/>
<dbReference type="PROSITE" id="PS00501">
    <property type="entry name" value="SPASE_I_1"/>
    <property type="match status" value="1"/>
</dbReference>
<dbReference type="PANTHER" id="PTHR43390:SF1">
    <property type="entry name" value="CHLOROPLAST PROCESSING PEPTIDASE"/>
    <property type="match status" value="1"/>
</dbReference>
<keyword evidence="8" id="KW-1133">Transmembrane helix</keyword>
<name>A0AAP4BAX1_9FIRM</name>
<dbReference type="RefSeq" id="WP_283229648.1">
    <property type="nucleotide sequence ID" value="NZ_JASGBQ010000001.1"/>
</dbReference>
<dbReference type="PROSITE" id="PS00761">
    <property type="entry name" value="SPASE_I_3"/>
    <property type="match status" value="1"/>
</dbReference>
<dbReference type="GO" id="GO:0009003">
    <property type="term" value="F:signal peptidase activity"/>
    <property type="evidence" value="ECO:0007669"/>
    <property type="project" value="UniProtKB-EC"/>
</dbReference>
<evidence type="ECO:0000256" key="5">
    <source>
        <dbReference type="ARBA" id="ARBA00022670"/>
    </source>
</evidence>
<evidence type="ECO:0000256" key="3">
    <source>
        <dbReference type="ARBA" id="ARBA00009370"/>
    </source>
</evidence>
<dbReference type="CDD" id="cd06530">
    <property type="entry name" value="S26_SPase_I"/>
    <property type="match status" value="1"/>
</dbReference>
<dbReference type="EMBL" id="JASGBQ010000001">
    <property type="protein sequence ID" value="MDI9241146.1"/>
    <property type="molecule type" value="Genomic_DNA"/>
</dbReference>
<evidence type="ECO:0000313" key="12">
    <source>
        <dbReference type="Proteomes" id="UP001300383"/>
    </source>
</evidence>
<dbReference type="InterPro" id="IPR019533">
    <property type="entry name" value="Peptidase_S26"/>
</dbReference>
<dbReference type="InterPro" id="IPR000223">
    <property type="entry name" value="Pept_S26A_signal_pept_1"/>
</dbReference>
<comment type="catalytic activity">
    <reaction evidence="1 8">
        <text>Cleavage of hydrophobic, N-terminal signal or leader sequences from secreted and periplasmic proteins.</text>
        <dbReference type="EC" id="3.4.21.89"/>
    </reaction>
</comment>
<dbReference type="SUPFAM" id="SSF51306">
    <property type="entry name" value="LexA/Signal peptidase"/>
    <property type="match status" value="1"/>
</dbReference>
<feature type="transmembrane region" description="Helical" evidence="8">
    <location>
        <begin position="35"/>
        <end position="56"/>
    </location>
</feature>
<dbReference type="Proteomes" id="UP001300383">
    <property type="component" value="Unassembled WGS sequence"/>
</dbReference>
<feature type="active site" evidence="7">
    <location>
        <position position="99"/>
    </location>
</feature>
<protein>
    <recommendedName>
        <fullName evidence="4 8">Signal peptidase I</fullName>
        <ecNumber evidence="4 8">3.4.21.89</ecNumber>
    </recommendedName>
</protein>
<dbReference type="InterPro" id="IPR036286">
    <property type="entry name" value="LexA/Signal_pep-like_sf"/>
</dbReference>
<feature type="domain" description="Peptidase S26" evidence="10">
    <location>
        <begin position="34"/>
        <end position="185"/>
    </location>
</feature>
<dbReference type="GO" id="GO:0004252">
    <property type="term" value="F:serine-type endopeptidase activity"/>
    <property type="evidence" value="ECO:0007669"/>
    <property type="project" value="InterPro"/>
</dbReference>
<organism evidence="11 12">
    <name type="scientific">Fusibacillus kribbianus</name>
    <dbReference type="NCBI Taxonomy" id="3044208"/>
    <lineage>
        <taxon>Bacteria</taxon>
        <taxon>Bacillati</taxon>
        <taxon>Bacillota</taxon>
        <taxon>Clostridia</taxon>
        <taxon>Lachnospirales</taxon>
        <taxon>Lachnospiraceae</taxon>
        <taxon>Fusibacillus</taxon>
    </lineage>
</organism>
<evidence type="ECO:0000256" key="8">
    <source>
        <dbReference type="RuleBase" id="RU003993"/>
    </source>
</evidence>
<comment type="similarity">
    <text evidence="3 9">Belongs to the peptidase S26 family.</text>
</comment>
<keyword evidence="8" id="KW-0812">Transmembrane</keyword>
<feature type="active site" evidence="7">
    <location>
        <position position="63"/>
    </location>
</feature>
<dbReference type="PRINTS" id="PR00727">
    <property type="entry name" value="LEADERPTASE"/>
</dbReference>
<dbReference type="AlphaFoldDB" id="A0AAP4BAX1"/>
<dbReference type="Gene3D" id="2.10.109.10">
    <property type="entry name" value="Umud Fragment, subunit A"/>
    <property type="match status" value="1"/>
</dbReference>
<evidence type="ECO:0000259" key="10">
    <source>
        <dbReference type="Pfam" id="PF10502"/>
    </source>
</evidence>
<dbReference type="Pfam" id="PF10502">
    <property type="entry name" value="Peptidase_S26"/>
    <property type="match status" value="1"/>
</dbReference>
<sequence length="194" mass="21816">MKKKNVLEKPSTQQLEAELGRVKYKRRYRTVLKSTVYTLITVAAVAVLVATLWLPVLQIYGNSMTPTLQDGEIVFSMKGSDFKQGDIIAFYYNNKILIKRVIAGPGEWVNIDEDGTVYVNDVELEEPYLIEKALGDCNIELPYQVPDGRVFVMGDHRSTSVDSRNTAVGCVAQEQIVGKIMFRVWPIKRLGTLG</sequence>
<gene>
    <name evidence="11" type="primary">lepB</name>
    <name evidence="11" type="ORF">QJ036_01465</name>
</gene>
<evidence type="ECO:0000313" key="11">
    <source>
        <dbReference type="EMBL" id="MDI9241146.1"/>
    </source>
</evidence>
<dbReference type="GO" id="GO:0005886">
    <property type="term" value="C:plasma membrane"/>
    <property type="evidence" value="ECO:0007669"/>
    <property type="project" value="UniProtKB-SubCell"/>
</dbReference>
<accession>A0AAP4BAX1</accession>
<dbReference type="InterPro" id="IPR019756">
    <property type="entry name" value="Pept_S26A_signal_pept_1_Ser-AS"/>
</dbReference>
<reference evidence="11 12" key="1">
    <citation type="submission" date="2023-05" db="EMBL/GenBank/DDBJ databases">
        <title>[ruminococcus] sp. nov., isolated from a pig farm feces dump.</title>
        <authorList>
            <person name="Chang Y.-H."/>
        </authorList>
    </citation>
    <scope>NUCLEOTIDE SEQUENCE [LARGE SCALE GENOMIC DNA]</scope>
    <source>
        <strain evidence="11 12">YH-rum2234</strain>
    </source>
</reference>
<evidence type="ECO:0000256" key="4">
    <source>
        <dbReference type="ARBA" id="ARBA00013208"/>
    </source>
</evidence>
<dbReference type="NCBIfam" id="TIGR02227">
    <property type="entry name" value="sigpep_I_bact"/>
    <property type="match status" value="1"/>
</dbReference>
<comment type="caution">
    <text evidence="11">The sequence shown here is derived from an EMBL/GenBank/DDBJ whole genome shotgun (WGS) entry which is preliminary data.</text>
</comment>
<evidence type="ECO:0000256" key="6">
    <source>
        <dbReference type="ARBA" id="ARBA00022801"/>
    </source>
</evidence>
<evidence type="ECO:0000256" key="9">
    <source>
        <dbReference type="RuleBase" id="RU362042"/>
    </source>
</evidence>
<comment type="subcellular location">
    <subcellularLocation>
        <location evidence="2">Cell membrane</location>
        <topology evidence="2">Single-pass type II membrane protein</topology>
    </subcellularLocation>
    <subcellularLocation>
        <location evidence="9">Membrane</location>
        <topology evidence="9">Single-pass type II membrane protein</topology>
    </subcellularLocation>
</comment>
<evidence type="ECO:0000256" key="2">
    <source>
        <dbReference type="ARBA" id="ARBA00004401"/>
    </source>
</evidence>